<dbReference type="Proteomes" id="UP001597338">
    <property type="component" value="Unassembled WGS sequence"/>
</dbReference>
<keyword evidence="2" id="KW-1185">Reference proteome</keyword>
<gene>
    <name evidence="1" type="ORF">ACFSL2_22985</name>
</gene>
<dbReference type="RefSeq" id="WP_377200065.1">
    <property type="nucleotide sequence ID" value="NZ_JBHUHF010000001.1"/>
</dbReference>
<protein>
    <submittedName>
        <fullName evidence="1">Uncharacterized protein</fullName>
    </submittedName>
</protein>
<name>A0ABW4VGA8_9MICO</name>
<comment type="caution">
    <text evidence="1">The sequence shown here is derived from an EMBL/GenBank/DDBJ whole genome shotgun (WGS) entry which is preliminary data.</text>
</comment>
<reference evidence="2" key="1">
    <citation type="journal article" date="2019" name="Int. J. Syst. Evol. Microbiol.">
        <title>The Global Catalogue of Microorganisms (GCM) 10K type strain sequencing project: providing services to taxonomists for standard genome sequencing and annotation.</title>
        <authorList>
            <consortium name="The Broad Institute Genomics Platform"/>
            <consortium name="The Broad Institute Genome Sequencing Center for Infectious Disease"/>
            <person name="Wu L."/>
            <person name="Ma J."/>
        </authorList>
    </citation>
    <scope>NUCLEOTIDE SEQUENCE [LARGE SCALE GENOMIC DNA]</scope>
    <source>
        <strain evidence="2">CCM 7043</strain>
    </source>
</reference>
<sequence length="229" mass="25096">MFGDFTCAADNPCTHCYGDDGVPELEVSGAQIDPVTLGSLAYESLGILQDHEAMVRRILPQLARAMADGTVHTFWADQHCLARFDWRGWPAPQPEVITEFVAAWWADLITTPDPHHSVTDAFATFAALTGDVGAALAAWPDHPVANRHLATASNFWLHDLVHDDDPLDLLLRYGPAPAVQVMSDWYTGVGADRLRRTDDEHTDTVALLALPVAERMTKLYGATLPETPT</sequence>
<dbReference type="EMBL" id="JBHUHF010000001">
    <property type="protein sequence ID" value="MFD2028375.1"/>
    <property type="molecule type" value="Genomic_DNA"/>
</dbReference>
<proteinExistence type="predicted"/>
<organism evidence="1 2">
    <name type="scientific">Promicromonospora aerolata</name>
    <dbReference type="NCBI Taxonomy" id="195749"/>
    <lineage>
        <taxon>Bacteria</taxon>
        <taxon>Bacillati</taxon>
        <taxon>Actinomycetota</taxon>
        <taxon>Actinomycetes</taxon>
        <taxon>Micrococcales</taxon>
        <taxon>Promicromonosporaceae</taxon>
        <taxon>Promicromonospora</taxon>
    </lineage>
</organism>
<evidence type="ECO:0000313" key="1">
    <source>
        <dbReference type="EMBL" id="MFD2028375.1"/>
    </source>
</evidence>
<accession>A0ABW4VGA8</accession>
<evidence type="ECO:0000313" key="2">
    <source>
        <dbReference type="Proteomes" id="UP001597338"/>
    </source>
</evidence>